<dbReference type="SUPFAM" id="SSF56281">
    <property type="entry name" value="Metallo-hydrolase/oxidoreductase"/>
    <property type="match status" value="1"/>
</dbReference>
<evidence type="ECO:0000313" key="1">
    <source>
        <dbReference type="EMBL" id="EQD28497.1"/>
    </source>
</evidence>
<dbReference type="EMBL" id="AUZX01015634">
    <property type="protein sequence ID" value="EQD28497.1"/>
    <property type="molecule type" value="Genomic_DNA"/>
</dbReference>
<reference evidence="1" key="1">
    <citation type="submission" date="2013-08" db="EMBL/GenBank/DDBJ databases">
        <authorList>
            <person name="Mendez C."/>
            <person name="Richter M."/>
            <person name="Ferrer M."/>
            <person name="Sanchez J."/>
        </authorList>
    </citation>
    <scope>NUCLEOTIDE SEQUENCE</scope>
</reference>
<dbReference type="PANTHER" id="PTHR47619">
    <property type="entry name" value="METALLO-HYDROLASE YYCJ-RELATED"/>
    <property type="match status" value="1"/>
</dbReference>
<organism evidence="1">
    <name type="scientific">mine drainage metagenome</name>
    <dbReference type="NCBI Taxonomy" id="410659"/>
    <lineage>
        <taxon>unclassified sequences</taxon>
        <taxon>metagenomes</taxon>
        <taxon>ecological metagenomes</taxon>
    </lineage>
</organism>
<name>T0Y9K9_9ZZZZ</name>
<accession>T0Y9K9</accession>
<dbReference type="PANTHER" id="PTHR47619:SF1">
    <property type="entry name" value="EXODEOXYRIBONUCLEASE WALJ"/>
    <property type="match status" value="1"/>
</dbReference>
<proteinExistence type="predicted"/>
<dbReference type="Gene3D" id="3.60.15.10">
    <property type="entry name" value="Ribonuclease Z/Hydroxyacylglutathione hydrolase-like"/>
    <property type="match status" value="1"/>
</dbReference>
<comment type="caution">
    <text evidence="1">The sequence shown here is derived from an EMBL/GenBank/DDBJ whole genome shotgun (WGS) entry which is preliminary data.</text>
</comment>
<dbReference type="InterPro" id="IPR052533">
    <property type="entry name" value="WalJ/YycJ-like"/>
</dbReference>
<dbReference type="InterPro" id="IPR036866">
    <property type="entry name" value="RibonucZ/Hydroxyglut_hydro"/>
</dbReference>
<dbReference type="AlphaFoldDB" id="T0Y9K9"/>
<sequence length="112" mass="12416">PDSLLEPLQNSDILALESNHDLEMLKNGTYHEKLKKRVMGPRGHLSNEQTGNALLRLSSPKTKIILLHLSRENNRPDIAFSNAKSCLDGNGIGYNSIECALQDTGSSVYEIR</sequence>
<reference evidence="1" key="2">
    <citation type="journal article" date="2014" name="ISME J.">
        <title>Microbial stratification in low pH oxic and suboxic macroscopic growths along an acid mine drainage.</title>
        <authorList>
            <person name="Mendez-Garcia C."/>
            <person name="Mesa V."/>
            <person name="Sprenger R.R."/>
            <person name="Richter M."/>
            <person name="Diez M.S."/>
            <person name="Solano J."/>
            <person name="Bargiela R."/>
            <person name="Golyshina O.V."/>
            <person name="Manteca A."/>
            <person name="Ramos J.L."/>
            <person name="Gallego J.R."/>
            <person name="Llorente I."/>
            <person name="Martins Dos Santos V.A."/>
            <person name="Jensen O.N."/>
            <person name="Pelaez A.I."/>
            <person name="Sanchez J."/>
            <person name="Ferrer M."/>
        </authorList>
    </citation>
    <scope>NUCLEOTIDE SEQUENCE</scope>
</reference>
<protein>
    <submittedName>
        <fullName evidence="1">Beta-lactamase domain protein</fullName>
    </submittedName>
</protein>
<gene>
    <name evidence="1" type="ORF">B1A_21158</name>
</gene>
<feature type="non-terminal residue" evidence="1">
    <location>
        <position position="1"/>
    </location>
</feature>